<reference evidence="1 2" key="1">
    <citation type="submission" date="2015-07" db="EMBL/GenBank/DDBJ databases">
        <authorList>
            <person name="Noorani M."/>
        </authorList>
    </citation>
    <scope>NUCLEOTIDE SEQUENCE [LARGE SCALE GENOMIC DNA]</scope>
    <source>
        <strain evidence="1 2">CECT 5088</strain>
    </source>
</reference>
<dbReference type="RefSeq" id="WP_082430089.1">
    <property type="nucleotide sequence ID" value="NZ_CXPG01000024.1"/>
</dbReference>
<keyword evidence="2" id="KW-1185">Reference proteome</keyword>
<dbReference type="PANTHER" id="PTHR37943">
    <property type="entry name" value="PROTEIN VES"/>
    <property type="match status" value="1"/>
</dbReference>
<protein>
    <submittedName>
        <fullName evidence="1">Various environmental stresses-induced protein</fullName>
    </submittedName>
</protein>
<proteinExistence type="predicted"/>
<dbReference type="InterPro" id="IPR011051">
    <property type="entry name" value="RmlC_Cupin_sf"/>
</dbReference>
<dbReference type="AlphaFoldDB" id="A0A0M6XUA9"/>
<dbReference type="CDD" id="cd20293">
    <property type="entry name" value="cupin_HutD_N"/>
    <property type="match status" value="1"/>
</dbReference>
<dbReference type="Pfam" id="PF05962">
    <property type="entry name" value="HutD"/>
    <property type="match status" value="1"/>
</dbReference>
<dbReference type="PANTHER" id="PTHR37943:SF1">
    <property type="entry name" value="PROTEIN VES"/>
    <property type="match status" value="1"/>
</dbReference>
<evidence type="ECO:0000313" key="2">
    <source>
        <dbReference type="Proteomes" id="UP000048908"/>
    </source>
</evidence>
<gene>
    <name evidence="1" type="primary">ves</name>
    <name evidence="1" type="ORF">JAN5088_03476</name>
</gene>
<dbReference type="InterPro" id="IPR014710">
    <property type="entry name" value="RmlC-like_jellyroll"/>
</dbReference>
<dbReference type="Gene3D" id="2.60.120.10">
    <property type="entry name" value="Jelly Rolls"/>
    <property type="match status" value="1"/>
</dbReference>
<dbReference type="Proteomes" id="UP000048908">
    <property type="component" value="Unassembled WGS sequence"/>
</dbReference>
<name>A0A0M6XUA9_9RHOB</name>
<accession>A0A0M6XUA9</accession>
<dbReference type="OrthoDB" id="9800082at2"/>
<sequence length="184" mass="19792">MIRMIRYGDLVETPWKNGGGLTREIARGGPGEPAPWRLSRASILRDGPFSRFDGMIRILTIVEGRALTLRVGSSRLMVEPLCPVRFDGGAAAEAQLPAGPVSPLNLMFDPRLHEGRVEVLRGPLERGLPAFPAGNRAVHCVDGDLRVGRQSLHPGDTALSGPSPVRVHLAEGATALLVTLDRRA</sequence>
<organism evidence="1 2">
    <name type="scientific">Jannaschia rubra</name>
    <dbReference type="NCBI Taxonomy" id="282197"/>
    <lineage>
        <taxon>Bacteria</taxon>
        <taxon>Pseudomonadati</taxon>
        <taxon>Pseudomonadota</taxon>
        <taxon>Alphaproteobacteria</taxon>
        <taxon>Rhodobacterales</taxon>
        <taxon>Roseobacteraceae</taxon>
        <taxon>Jannaschia</taxon>
    </lineage>
</organism>
<dbReference type="EMBL" id="CXPG01000024">
    <property type="protein sequence ID" value="CTQ34680.1"/>
    <property type="molecule type" value="Genomic_DNA"/>
</dbReference>
<evidence type="ECO:0000313" key="1">
    <source>
        <dbReference type="EMBL" id="CTQ34680.1"/>
    </source>
</evidence>
<dbReference type="STRING" id="282197.SAMN04488517_10922"/>
<dbReference type="SUPFAM" id="SSF51182">
    <property type="entry name" value="RmlC-like cupins"/>
    <property type="match status" value="1"/>
</dbReference>
<dbReference type="InterPro" id="IPR010282">
    <property type="entry name" value="Uncharacterised_HutD/Ves"/>
</dbReference>